<dbReference type="Gene3D" id="3.40.50.720">
    <property type="entry name" value="NAD(P)-binding Rossmann-like Domain"/>
    <property type="match status" value="2"/>
</dbReference>
<dbReference type="InterPro" id="IPR013154">
    <property type="entry name" value="ADH-like_N"/>
</dbReference>
<evidence type="ECO:0000259" key="11">
    <source>
        <dbReference type="Pfam" id="PF00107"/>
    </source>
</evidence>
<keyword evidence="5 10" id="KW-0862">Zinc</keyword>
<dbReference type="PROSITE" id="PS00059">
    <property type="entry name" value="ADH_ZINC"/>
    <property type="match status" value="1"/>
</dbReference>
<dbReference type="EMBL" id="RWGY01000029">
    <property type="protein sequence ID" value="TVU17942.1"/>
    <property type="molecule type" value="Genomic_DNA"/>
</dbReference>
<dbReference type="SUPFAM" id="SSF51735">
    <property type="entry name" value="NAD(P)-binding Rossmann-fold domains"/>
    <property type="match status" value="1"/>
</dbReference>
<gene>
    <name evidence="13" type="ORF">EJB05_34004</name>
</gene>
<proteinExistence type="inferred from homology"/>
<evidence type="ECO:0000313" key="14">
    <source>
        <dbReference type="Proteomes" id="UP000324897"/>
    </source>
</evidence>
<dbReference type="InterPro" id="IPR013149">
    <property type="entry name" value="ADH-like_C"/>
</dbReference>
<evidence type="ECO:0000256" key="8">
    <source>
        <dbReference type="ARBA" id="ARBA00049164"/>
    </source>
</evidence>
<dbReference type="InterPro" id="IPR011032">
    <property type="entry name" value="GroES-like_sf"/>
</dbReference>
<evidence type="ECO:0000313" key="13">
    <source>
        <dbReference type="EMBL" id="TVU17942.1"/>
    </source>
</evidence>
<dbReference type="Pfam" id="PF00107">
    <property type="entry name" value="ADH_zinc_N"/>
    <property type="match status" value="1"/>
</dbReference>
<dbReference type="GO" id="GO:0051903">
    <property type="term" value="F:S-(hydroxymethyl)glutathione dehydrogenase [NAD(P)+] activity"/>
    <property type="evidence" value="ECO:0007669"/>
    <property type="project" value="TreeGrafter"/>
</dbReference>
<evidence type="ECO:0008006" key="15">
    <source>
        <dbReference type="Google" id="ProtNLM"/>
    </source>
</evidence>
<evidence type="ECO:0000256" key="1">
    <source>
        <dbReference type="ARBA" id="ARBA00001947"/>
    </source>
</evidence>
<evidence type="ECO:0000256" key="6">
    <source>
        <dbReference type="ARBA" id="ARBA00023002"/>
    </source>
</evidence>
<dbReference type="InterPro" id="IPR002328">
    <property type="entry name" value="ADH_Zn_CS"/>
</dbReference>
<evidence type="ECO:0000256" key="5">
    <source>
        <dbReference type="ARBA" id="ARBA00022833"/>
    </source>
</evidence>
<dbReference type="Proteomes" id="UP000324897">
    <property type="component" value="Chromosome 7"/>
</dbReference>
<comment type="subcellular location">
    <subcellularLocation>
        <location evidence="2">Cytoplasm</location>
    </subcellularLocation>
</comment>
<evidence type="ECO:0000259" key="12">
    <source>
        <dbReference type="Pfam" id="PF08240"/>
    </source>
</evidence>
<keyword evidence="14" id="KW-1185">Reference proteome</keyword>
<keyword evidence="7" id="KW-0520">NAD</keyword>
<evidence type="ECO:0000256" key="3">
    <source>
        <dbReference type="ARBA" id="ARBA00011738"/>
    </source>
</evidence>
<keyword evidence="4 10" id="KW-0479">Metal-binding</keyword>
<comment type="catalytic activity">
    <reaction evidence="8">
        <text>a secondary alcohol + NAD(+) = a ketone + NADH + H(+)</text>
        <dbReference type="Rhea" id="RHEA:10740"/>
        <dbReference type="ChEBI" id="CHEBI:15378"/>
        <dbReference type="ChEBI" id="CHEBI:17087"/>
        <dbReference type="ChEBI" id="CHEBI:35681"/>
        <dbReference type="ChEBI" id="CHEBI:57540"/>
        <dbReference type="ChEBI" id="CHEBI:57945"/>
        <dbReference type="EC" id="1.1.1.1"/>
    </reaction>
</comment>
<keyword evidence="6" id="KW-0560">Oxidoreductase</keyword>
<dbReference type="AlphaFoldDB" id="A0A5J9U2K7"/>
<comment type="subunit">
    <text evidence="3">Homodimer.</text>
</comment>
<organism evidence="13 14">
    <name type="scientific">Eragrostis curvula</name>
    <name type="common">weeping love grass</name>
    <dbReference type="NCBI Taxonomy" id="38414"/>
    <lineage>
        <taxon>Eukaryota</taxon>
        <taxon>Viridiplantae</taxon>
        <taxon>Streptophyta</taxon>
        <taxon>Embryophyta</taxon>
        <taxon>Tracheophyta</taxon>
        <taxon>Spermatophyta</taxon>
        <taxon>Magnoliopsida</taxon>
        <taxon>Liliopsida</taxon>
        <taxon>Poales</taxon>
        <taxon>Poaceae</taxon>
        <taxon>PACMAD clade</taxon>
        <taxon>Chloridoideae</taxon>
        <taxon>Eragrostideae</taxon>
        <taxon>Eragrostidinae</taxon>
        <taxon>Eragrostis</taxon>
    </lineage>
</organism>
<dbReference type="Gramene" id="TVU17942">
    <property type="protein sequence ID" value="TVU17942"/>
    <property type="gene ID" value="EJB05_34004"/>
</dbReference>
<comment type="caution">
    <text evidence="13">The sequence shown here is derived from an EMBL/GenBank/DDBJ whole genome shotgun (WGS) entry which is preliminary data.</text>
</comment>
<comment type="cofactor">
    <cofactor evidence="1 10">
        <name>Zn(2+)</name>
        <dbReference type="ChEBI" id="CHEBI:29105"/>
    </cofactor>
</comment>
<dbReference type="Gene3D" id="3.90.180.10">
    <property type="entry name" value="Medium-chain alcohol dehydrogenases, catalytic domain"/>
    <property type="match status" value="2"/>
</dbReference>
<feature type="domain" description="Alcohol dehydrogenase-like C-terminal" evidence="11">
    <location>
        <begin position="216"/>
        <end position="309"/>
    </location>
</feature>
<dbReference type="PANTHER" id="PTHR43880">
    <property type="entry name" value="ALCOHOL DEHYDROGENASE"/>
    <property type="match status" value="1"/>
</dbReference>
<evidence type="ECO:0000256" key="9">
    <source>
        <dbReference type="ARBA" id="ARBA00049243"/>
    </source>
</evidence>
<dbReference type="GO" id="GO:0005829">
    <property type="term" value="C:cytosol"/>
    <property type="evidence" value="ECO:0007669"/>
    <property type="project" value="TreeGrafter"/>
</dbReference>
<evidence type="ECO:0000256" key="7">
    <source>
        <dbReference type="ARBA" id="ARBA00023027"/>
    </source>
</evidence>
<name>A0A5J9U2K7_9POAL</name>
<feature type="domain" description="Alcohol dehydrogenase-like N-terminal" evidence="12">
    <location>
        <begin position="37"/>
        <end position="169"/>
    </location>
</feature>
<sequence>MAGQSLPKPIRCKAAVCRASGEPLVVEEIVVDPPRAYEVRIKIVCTSLCHTDVTVWRSNVASKFPRIIGHEAFGVVESVGEHVSGFVTGDAVVPTFLGQCDACRSCRSSSPERTTNMCTTLPLSDSLGMRRDGTVRFRDLQGNPLNHCVGVSSFSQYTVVDVNQLVKLGDGVPPKMACLLGCGASTGVGAAWRLANVEPGSSVAIFGLRNGRTGGKGMGVTDFINPSQLGETPVSEVIGAMTGGGVDYSFECIGVPSVMADAFRSTKMGTGTTIILGFNESNEPVALPSLELLHGKRVMGAFFGGIKPKTDIPILAKKCVNNELELERLVTHEVGLQDINTAFDLLLQKKSLRCIIWMDK</sequence>
<dbReference type="SUPFAM" id="SSF50129">
    <property type="entry name" value="GroES-like"/>
    <property type="match status" value="2"/>
</dbReference>
<dbReference type="GO" id="GO:0046294">
    <property type="term" value="P:formaldehyde catabolic process"/>
    <property type="evidence" value="ECO:0007669"/>
    <property type="project" value="TreeGrafter"/>
</dbReference>
<evidence type="ECO:0000256" key="2">
    <source>
        <dbReference type="ARBA" id="ARBA00004496"/>
    </source>
</evidence>
<dbReference type="PANTHER" id="PTHR43880:SF44">
    <property type="entry name" value="OS03G0189600 PROTEIN"/>
    <property type="match status" value="1"/>
</dbReference>
<evidence type="ECO:0000256" key="10">
    <source>
        <dbReference type="RuleBase" id="RU361277"/>
    </source>
</evidence>
<dbReference type="OrthoDB" id="417550at2759"/>
<evidence type="ECO:0000256" key="4">
    <source>
        <dbReference type="ARBA" id="ARBA00022723"/>
    </source>
</evidence>
<dbReference type="GO" id="GO:0004022">
    <property type="term" value="F:alcohol dehydrogenase (NAD+) activity"/>
    <property type="evidence" value="ECO:0007669"/>
    <property type="project" value="UniProtKB-EC"/>
</dbReference>
<comment type="catalytic activity">
    <reaction evidence="9">
        <text>a primary alcohol + NAD(+) = an aldehyde + NADH + H(+)</text>
        <dbReference type="Rhea" id="RHEA:10736"/>
        <dbReference type="ChEBI" id="CHEBI:15378"/>
        <dbReference type="ChEBI" id="CHEBI:15734"/>
        <dbReference type="ChEBI" id="CHEBI:17478"/>
        <dbReference type="ChEBI" id="CHEBI:57540"/>
        <dbReference type="ChEBI" id="CHEBI:57945"/>
        <dbReference type="EC" id="1.1.1.1"/>
    </reaction>
</comment>
<dbReference type="FunFam" id="3.90.180.10:FF:000067">
    <property type="entry name" value="alcohol dehydrogenase 1-like isoform X1"/>
    <property type="match status" value="1"/>
</dbReference>
<dbReference type="GO" id="GO:0008270">
    <property type="term" value="F:zinc ion binding"/>
    <property type="evidence" value="ECO:0007669"/>
    <property type="project" value="InterPro"/>
</dbReference>
<dbReference type="InterPro" id="IPR036291">
    <property type="entry name" value="NAD(P)-bd_dom_sf"/>
</dbReference>
<dbReference type="Pfam" id="PF08240">
    <property type="entry name" value="ADH_N"/>
    <property type="match status" value="1"/>
</dbReference>
<comment type="similarity">
    <text evidence="10">Belongs to the zinc-containing alcohol dehydrogenase family.</text>
</comment>
<accession>A0A5J9U2K7</accession>
<reference evidence="13 14" key="1">
    <citation type="journal article" date="2019" name="Sci. Rep.">
        <title>A high-quality genome of Eragrostis curvula grass provides insights into Poaceae evolution and supports new strategies to enhance forage quality.</title>
        <authorList>
            <person name="Carballo J."/>
            <person name="Santos B.A.C.M."/>
            <person name="Zappacosta D."/>
            <person name="Garbus I."/>
            <person name="Selva J.P."/>
            <person name="Gallo C.A."/>
            <person name="Diaz A."/>
            <person name="Albertini E."/>
            <person name="Caccamo M."/>
            <person name="Echenique V."/>
        </authorList>
    </citation>
    <scope>NUCLEOTIDE SEQUENCE [LARGE SCALE GENOMIC DNA]</scope>
    <source>
        <strain evidence="14">cv. Victoria</strain>
        <tissue evidence="13">Leaf</tissue>
    </source>
</reference>
<protein>
    <recommendedName>
        <fullName evidence="15">Enoyl reductase (ER) domain-containing protein</fullName>
    </recommendedName>
</protein>
<feature type="non-terminal residue" evidence="13">
    <location>
        <position position="1"/>
    </location>
</feature>